<sequence>MIEVKKNWGKEIWVVNNDKYCGKLLYLDAGANCSYHYHPEKQETFYCLEGEVSLTIDGDEFLLEEPYTINPNTPHKFFGISDAVILEVSTPHREDDVIRLSGSTNGGTNGI</sequence>
<dbReference type="InterPro" id="IPR011051">
    <property type="entry name" value="RmlC_Cupin_sf"/>
</dbReference>
<dbReference type="AlphaFoldDB" id="A0A0F9RUE8"/>
<accession>A0A0F9RUE8</accession>
<protein>
    <recommendedName>
        <fullName evidence="1">Cupin type-2 domain-containing protein</fullName>
    </recommendedName>
</protein>
<dbReference type="Pfam" id="PF07883">
    <property type="entry name" value="Cupin_2"/>
    <property type="match status" value="1"/>
</dbReference>
<dbReference type="EMBL" id="LAZR01003203">
    <property type="protein sequence ID" value="KKN20843.1"/>
    <property type="molecule type" value="Genomic_DNA"/>
</dbReference>
<organism evidence="2">
    <name type="scientific">marine sediment metagenome</name>
    <dbReference type="NCBI Taxonomy" id="412755"/>
    <lineage>
        <taxon>unclassified sequences</taxon>
        <taxon>metagenomes</taxon>
        <taxon>ecological metagenomes</taxon>
    </lineage>
</organism>
<dbReference type="Gene3D" id="2.60.120.10">
    <property type="entry name" value="Jelly Rolls"/>
    <property type="match status" value="1"/>
</dbReference>
<comment type="caution">
    <text evidence="2">The sequence shown here is derived from an EMBL/GenBank/DDBJ whole genome shotgun (WGS) entry which is preliminary data.</text>
</comment>
<name>A0A0F9RUE8_9ZZZZ</name>
<dbReference type="SUPFAM" id="SSF51182">
    <property type="entry name" value="RmlC-like cupins"/>
    <property type="match status" value="1"/>
</dbReference>
<feature type="domain" description="Cupin type-2" evidence="1">
    <location>
        <begin position="27"/>
        <end position="86"/>
    </location>
</feature>
<evidence type="ECO:0000313" key="2">
    <source>
        <dbReference type="EMBL" id="KKN20843.1"/>
    </source>
</evidence>
<dbReference type="InterPro" id="IPR013096">
    <property type="entry name" value="Cupin_2"/>
</dbReference>
<dbReference type="InterPro" id="IPR014710">
    <property type="entry name" value="RmlC-like_jellyroll"/>
</dbReference>
<reference evidence="2" key="1">
    <citation type="journal article" date="2015" name="Nature">
        <title>Complex archaea that bridge the gap between prokaryotes and eukaryotes.</title>
        <authorList>
            <person name="Spang A."/>
            <person name="Saw J.H."/>
            <person name="Jorgensen S.L."/>
            <person name="Zaremba-Niedzwiedzka K."/>
            <person name="Martijn J."/>
            <person name="Lind A.E."/>
            <person name="van Eijk R."/>
            <person name="Schleper C."/>
            <person name="Guy L."/>
            <person name="Ettema T.J."/>
        </authorList>
    </citation>
    <scope>NUCLEOTIDE SEQUENCE</scope>
</reference>
<gene>
    <name evidence="2" type="ORF">LCGC14_0931470</name>
</gene>
<proteinExistence type="predicted"/>
<evidence type="ECO:0000259" key="1">
    <source>
        <dbReference type="Pfam" id="PF07883"/>
    </source>
</evidence>